<comment type="subcellular location">
    <subcellularLocation>
        <location evidence="1">Membrane</location>
        <topology evidence="1">Multi-pass membrane protein</topology>
    </subcellularLocation>
</comment>
<accession>A0ABD0LHW9</accession>
<dbReference type="EMBL" id="JACVVK020000049">
    <property type="protein sequence ID" value="KAK7498693.1"/>
    <property type="molecule type" value="Genomic_DNA"/>
</dbReference>
<feature type="transmembrane region" description="Helical" evidence="7">
    <location>
        <begin position="116"/>
        <end position="141"/>
    </location>
</feature>
<evidence type="ECO:0000313" key="9">
    <source>
        <dbReference type="Proteomes" id="UP001519460"/>
    </source>
</evidence>
<evidence type="ECO:0000256" key="6">
    <source>
        <dbReference type="SAM" id="MobiDB-lite"/>
    </source>
</evidence>
<dbReference type="PANTHER" id="PTHR19432">
    <property type="entry name" value="SUGAR TRANSPORTER"/>
    <property type="match status" value="1"/>
</dbReference>
<dbReference type="Proteomes" id="UP001519460">
    <property type="component" value="Unassembled WGS sequence"/>
</dbReference>
<name>A0ABD0LHW9_9CAEN</name>
<feature type="compositionally biased region" description="Basic and acidic residues" evidence="6">
    <location>
        <begin position="25"/>
        <end position="37"/>
    </location>
</feature>
<keyword evidence="5 7" id="KW-0472">Membrane</keyword>
<sequence length="677" mass="72785">MAPRIGQRQEKDSLLSRGTGSRGGYGEEKDRGDRRSENSGPSVSFVQKLMLSATLFGNEAACDFEHLYTMPLLQLLGMPLSLVSLTGIVAGPTATLLLLIVGWASDGGSNPHRRKIIAMAFNCTLLILGMVCILVASMLHLQALTAIEKSPGNYSTGFSTIADETVSLAFNSSTVQQSADETGDITSYAAWAGHNSSAPEDNKVDNDDGSVPFKAMLGFLGFVLLDLSYDCISSSTKSFILNCSSRSHHTSLLVVGLIMAAAGGVSTAALGVVDFTTLLGLSSIEGAGLAVQTSIQGAFVILMVVLCTTITILCGQRQRSRLQADNSALQVLIKPDAERDQRTSTNDIISDIEQSFSHMTFKGAGLDIDQTSVIVEERERRGQEDDQEEEEEACTSETQPLLPEIPPLLDDDKRNASRPFGAYESNGSTDKTTLVSRDSFKGTNPESSRKDRAKKTSSGLCGRERSFKANLALLCVSTYFNIGVVFLYTLTSSDFIGKAVFGGDPQAAPGSEKLMNYQSGVRMASWGFLVYYCTYVLFSMVHSRVLSFLGFKAEVLLINLLEAASMVILATTARLEAYFMVTVVAGVHRTCIFVVPFAVANDIIQHEAEISRGGSSQRLGLAMSVVTATMPLGYCTLYPWVGPVEEATGLVSVPLFLCATCACLSAFTFVFIKIAKR</sequence>
<proteinExistence type="predicted"/>
<evidence type="ECO:0000256" key="2">
    <source>
        <dbReference type="ARBA" id="ARBA00022448"/>
    </source>
</evidence>
<dbReference type="InterPro" id="IPR036259">
    <property type="entry name" value="MFS_trans_sf"/>
</dbReference>
<feature type="compositionally biased region" description="Acidic residues" evidence="6">
    <location>
        <begin position="385"/>
        <end position="394"/>
    </location>
</feature>
<feature type="transmembrane region" description="Helical" evidence="7">
    <location>
        <begin position="80"/>
        <end position="104"/>
    </location>
</feature>
<evidence type="ECO:0000256" key="1">
    <source>
        <dbReference type="ARBA" id="ARBA00004141"/>
    </source>
</evidence>
<comment type="caution">
    <text evidence="8">The sequence shown here is derived from an EMBL/GenBank/DDBJ whole genome shotgun (WGS) entry which is preliminary data.</text>
</comment>
<feature type="transmembrane region" description="Helical" evidence="7">
    <location>
        <begin position="293"/>
        <end position="314"/>
    </location>
</feature>
<dbReference type="SUPFAM" id="SSF103473">
    <property type="entry name" value="MFS general substrate transporter"/>
    <property type="match status" value="1"/>
</dbReference>
<gene>
    <name evidence="8" type="ORF">BaRGS_00010070</name>
</gene>
<evidence type="ECO:0000256" key="7">
    <source>
        <dbReference type="SAM" id="Phobius"/>
    </source>
</evidence>
<feature type="transmembrane region" description="Helical" evidence="7">
    <location>
        <begin position="250"/>
        <end position="273"/>
    </location>
</feature>
<evidence type="ECO:0000256" key="5">
    <source>
        <dbReference type="ARBA" id="ARBA00023136"/>
    </source>
</evidence>
<evidence type="ECO:0000313" key="8">
    <source>
        <dbReference type="EMBL" id="KAK7498693.1"/>
    </source>
</evidence>
<feature type="transmembrane region" description="Helical" evidence="7">
    <location>
        <begin position="553"/>
        <end position="571"/>
    </location>
</feature>
<evidence type="ECO:0000256" key="3">
    <source>
        <dbReference type="ARBA" id="ARBA00022692"/>
    </source>
</evidence>
<feature type="transmembrane region" description="Helical" evidence="7">
    <location>
        <begin position="471"/>
        <end position="490"/>
    </location>
</feature>
<feature type="transmembrane region" description="Helical" evidence="7">
    <location>
        <begin position="523"/>
        <end position="541"/>
    </location>
</feature>
<dbReference type="GO" id="GO:0016020">
    <property type="term" value="C:membrane"/>
    <property type="evidence" value="ECO:0007669"/>
    <property type="project" value="UniProtKB-SubCell"/>
</dbReference>
<keyword evidence="4 7" id="KW-1133">Transmembrane helix</keyword>
<organism evidence="8 9">
    <name type="scientific">Batillaria attramentaria</name>
    <dbReference type="NCBI Taxonomy" id="370345"/>
    <lineage>
        <taxon>Eukaryota</taxon>
        <taxon>Metazoa</taxon>
        <taxon>Spiralia</taxon>
        <taxon>Lophotrochozoa</taxon>
        <taxon>Mollusca</taxon>
        <taxon>Gastropoda</taxon>
        <taxon>Caenogastropoda</taxon>
        <taxon>Sorbeoconcha</taxon>
        <taxon>Cerithioidea</taxon>
        <taxon>Batillariidae</taxon>
        <taxon>Batillaria</taxon>
    </lineage>
</organism>
<feature type="transmembrane region" description="Helical" evidence="7">
    <location>
        <begin position="653"/>
        <end position="672"/>
    </location>
</feature>
<feature type="region of interest" description="Disordered" evidence="6">
    <location>
        <begin position="378"/>
        <end position="457"/>
    </location>
</feature>
<feature type="compositionally biased region" description="Polar residues" evidence="6">
    <location>
        <begin position="425"/>
        <end position="446"/>
    </location>
</feature>
<reference evidence="8 9" key="1">
    <citation type="journal article" date="2023" name="Sci. Data">
        <title>Genome assembly of the Korean intertidal mud-creeper Batillaria attramentaria.</title>
        <authorList>
            <person name="Patra A.K."/>
            <person name="Ho P.T."/>
            <person name="Jun S."/>
            <person name="Lee S.J."/>
            <person name="Kim Y."/>
            <person name="Won Y.J."/>
        </authorList>
    </citation>
    <scope>NUCLEOTIDE SEQUENCE [LARGE SCALE GENOMIC DNA]</scope>
    <source>
        <strain evidence="8">Wonlab-2016</strain>
    </source>
</reference>
<evidence type="ECO:0000256" key="4">
    <source>
        <dbReference type="ARBA" id="ARBA00022989"/>
    </source>
</evidence>
<dbReference type="PANTHER" id="PTHR19432:SF35">
    <property type="entry name" value="SOLUTE CARRIER FAMILY 45 MEMBER 3 ISOFORM X1"/>
    <property type="match status" value="1"/>
</dbReference>
<keyword evidence="9" id="KW-1185">Reference proteome</keyword>
<protein>
    <submittedName>
        <fullName evidence="8">Uncharacterized protein</fullName>
    </submittedName>
</protein>
<feature type="transmembrane region" description="Helical" evidence="7">
    <location>
        <begin position="619"/>
        <end position="641"/>
    </location>
</feature>
<keyword evidence="3 7" id="KW-0812">Transmembrane</keyword>
<feature type="region of interest" description="Disordered" evidence="6">
    <location>
        <begin position="1"/>
        <end position="41"/>
    </location>
</feature>
<dbReference type="AlphaFoldDB" id="A0ABD0LHW9"/>
<keyword evidence="2" id="KW-0813">Transport</keyword>
<feature type="transmembrane region" description="Helical" evidence="7">
    <location>
        <begin position="577"/>
        <end position="599"/>
    </location>
</feature>